<dbReference type="PANTHER" id="PTHR43432:SF3">
    <property type="entry name" value="SLR0285 PROTEIN"/>
    <property type="match status" value="1"/>
</dbReference>
<dbReference type="InterPro" id="IPR006638">
    <property type="entry name" value="Elp3/MiaA/NifB-like_rSAM"/>
</dbReference>
<sequence>MPRDTRIATSPLYLQAEALKGRGSAWAIPHRFDTQEREQYDDGWGTLDQQASEQHLPPQTEIIEEQAKRIVSGNQSPDIGFDFSINPYRGCEHGCIYCFARPTHSYLNMSPGLDFETRIIAKVNAAERLRETLASPAYQPSYLVLGTATDAYQPIERKLGITRAVVEVLTEARHPFSLVTKSSGVERDLDLIVPMAQRHQVSVYLSVTSLDPELSRRLEPRAASPQRRLRTIRTLAEAGVPVGVSVSPIIPFLNEPELERILEAAAEAGATRAFSIPLRLPWEVAPLFKDWLAQHEPAKAARIMARLHDMRGGKDNDPRFGSRFTGEGIWAELLQQRMRKATQRLGLGRQRHEFDFSEFRRPSKVVGQQSLF</sequence>
<dbReference type="EMBL" id="CP104562">
    <property type="protein sequence ID" value="UXH77028.1"/>
    <property type="molecule type" value="Genomic_DNA"/>
</dbReference>
<feature type="domain" description="Radical SAM core" evidence="4">
    <location>
        <begin position="77"/>
        <end position="314"/>
    </location>
</feature>
<dbReference type="Proteomes" id="UP001064933">
    <property type="component" value="Chromosome"/>
</dbReference>
<dbReference type="SMART" id="SM00729">
    <property type="entry name" value="Elp3"/>
    <property type="match status" value="1"/>
</dbReference>
<gene>
    <name evidence="5" type="ORF">N4261_18660</name>
</gene>
<organism evidence="5 6">
    <name type="scientific">Roseateles amylovorans</name>
    <dbReference type="NCBI Taxonomy" id="2978473"/>
    <lineage>
        <taxon>Bacteria</taxon>
        <taxon>Pseudomonadati</taxon>
        <taxon>Pseudomonadota</taxon>
        <taxon>Betaproteobacteria</taxon>
        <taxon>Burkholderiales</taxon>
        <taxon>Sphaerotilaceae</taxon>
        <taxon>Roseateles</taxon>
    </lineage>
</organism>
<dbReference type="Pfam" id="PF04055">
    <property type="entry name" value="Radical_SAM"/>
    <property type="match status" value="1"/>
</dbReference>
<evidence type="ECO:0000256" key="2">
    <source>
        <dbReference type="ARBA" id="ARBA00023004"/>
    </source>
</evidence>
<evidence type="ECO:0000256" key="1">
    <source>
        <dbReference type="ARBA" id="ARBA00022723"/>
    </source>
</evidence>
<keyword evidence="6" id="KW-1185">Reference proteome</keyword>
<dbReference type="InterPro" id="IPR040086">
    <property type="entry name" value="MJ0683-like"/>
</dbReference>
<dbReference type="PANTHER" id="PTHR43432">
    <property type="entry name" value="SLR0285 PROTEIN"/>
    <property type="match status" value="1"/>
</dbReference>
<dbReference type="RefSeq" id="WP_261756771.1">
    <property type="nucleotide sequence ID" value="NZ_CP104562.2"/>
</dbReference>
<dbReference type="InterPro" id="IPR007197">
    <property type="entry name" value="rSAM"/>
</dbReference>
<dbReference type="SFLD" id="SFLDG01084">
    <property type="entry name" value="Uncharacterised_Radical_SAM_Su"/>
    <property type="match status" value="1"/>
</dbReference>
<evidence type="ECO:0000256" key="3">
    <source>
        <dbReference type="ARBA" id="ARBA00023014"/>
    </source>
</evidence>
<dbReference type="InterPro" id="IPR058240">
    <property type="entry name" value="rSAM_sf"/>
</dbReference>
<keyword evidence="2" id="KW-0408">Iron</keyword>
<name>A0ABY6B0G1_9BURK</name>
<dbReference type="SUPFAM" id="SSF102114">
    <property type="entry name" value="Radical SAM enzymes"/>
    <property type="match status" value="1"/>
</dbReference>
<dbReference type="CDD" id="cd01335">
    <property type="entry name" value="Radical_SAM"/>
    <property type="match status" value="1"/>
</dbReference>
<dbReference type="PROSITE" id="PS51918">
    <property type="entry name" value="RADICAL_SAM"/>
    <property type="match status" value="1"/>
</dbReference>
<evidence type="ECO:0000313" key="6">
    <source>
        <dbReference type="Proteomes" id="UP001064933"/>
    </source>
</evidence>
<dbReference type="SFLD" id="SFLDS00029">
    <property type="entry name" value="Radical_SAM"/>
    <property type="match status" value="1"/>
</dbReference>
<proteinExistence type="predicted"/>
<keyword evidence="3" id="KW-0411">Iron-sulfur</keyword>
<reference evidence="5" key="1">
    <citation type="submission" date="2022-10" db="EMBL/GenBank/DDBJ databases">
        <title>Characterization and whole genome sequencing of a new Roseateles species, isolated from fresh water.</title>
        <authorList>
            <person name="Guliayeva D.Y."/>
            <person name="Akhremchuk A.E."/>
            <person name="Sikolenko M.A."/>
            <person name="Valentovich L.N."/>
            <person name="Sidarenka A.V."/>
        </authorList>
    </citation>
    <scope>NUCLEOTIDE SEQUENCE</scope>
    <source>
        <strain evidence="5">BIM B-1768</strain>
    </source>
</reference>
<evidence type="ECO:0000259" key="4">
    <source>
        <dbReference type="PROSITE" id="PS51918"/>
    </source>
</evidence>
<protein>
    <submittedName>
        <fullName evidence="5">PA0069 family radical SAM protein</fullName>
    </submittedName>
</protein>
<accession>A0ABY6B0G1</accession>
<evidence type="ECO:0000313" key="5">
    <source>
        <dbReference type="EMBL" id="UXH77028.1"/>
    </source>
</evidence>
<dbReference type="NCBIfam" id="NF033668">
    <property type="entry name" value="rSAM_PA0069"/>
    <property type="match status" value="1"/>
</dbReference>
<keyword evidence="1" id="KW-0479">Metal-binding</keyword>
<dbReference type="Gene3D" id="3.80.30.30">
    <property type="match status" value="1"/>
</dbReference>